<reference evidence="2" key="1">
    <citation type="submission" date="2020-02" db="EMBL/GenBank/DDBJ databases">
        <authorList>
            <person name="Meier V. D."/>
        </authorList>
    </citation>
    <scope>NUCLEOTIDE SEQUENCE</scope>
    <source>
        <strain evidence="2">AVDCRST_MAG85</strain>
    </source>
</reference>
<feature type="chain" id="PRO_5027110577" evidence="1">
    <location>
        <begin position="20"/>
        <end position="156"/>
    </location>
</feature>
<protein>
    <submittedName>
        <fullName evidence="2">Uncharacterized protein</fullName>
    </submittedName>
</protein>
<gene>
    <name evidence="2" type="ORF">AVDCRST_MAG85-2810</name>
</gene>
<sequence>MRLLLALAAMLLVPPTAGATIVPQEGMKGVRLGMTVTAVQDELGEPSESTIERDEIIGRVRVLRYGLTEMSFDGTRSSSRMLSVTTTSKTERLSNGIGIGSTRAAVDAKVRRATCRVEFGLDHCYIGSFVPGRVVTDFLISKTGKVKRIVVGRVID</sequence>
<evidence type="ECO:0000256" key="1">
    <source>
        <dbReference type="SAM" id="SignalP"/>
    </source>
</evidence>
<proteinExistence type="predicted"/>
<dbReference type="AlphaFoldDB" id="A0A6J4TCW2"/>
<organism evidence="2">
    <name type="scientific">uncultured Solirubrobacteraceae bacterium</name>
    <dbReference type="NCBI Taxonomy" id="1162706"/>
    <lineage>
        <taxon>Bacteria</taxon>
        <taxon>Bacillati</taxon>
        <taxon>Actinomycetota</taxon>
        <taxon>Thermoleophilia</taxon>
        <taxon>Solirubrobacterales</taxon>
        <taxon>Solirubrobacteraceae</taxon>
        <taxon>environmental samples</taxon>
    </lineage>
</organism>
<feature type="signal peptide" evidence="1">
    <location>
        <begin position="1"/>
        <end position="19"/>
    </location>
</feature>
<accession>A0A6J4TCW2</accession>
<keyword evidence="1" id="KW-0732">Signal</keyword>
<name>A0A6J4TCW2_9ACTN</name>
<evidence type="ECO:0000313" key="2">
    <source>
        <dbReference type="EMBL" id="CAA9519430.1"/>
    </source>
</evidence>
<dbReference type="EMBL" id="CADCVT010000309">
    <property type="protein sequence ID" value="CAA9519430.1"/>
    <property type="molecule type" value="Genomic_DNA"/>
</dbReference>